<dbReference type="RefSeq" id="WP_311560137.1">
    <property type="nucleotide sequence ID" value="NZ_JAVREJ010000038.1"/>
</dbReference>
<proteinExistence type="predicted"/>
<evidence type="ECO:0000313" key="3">
    <source>
        <dbReference type="Proteomes" id="UP001183202"/>
    </source>
</evidence>
<reference evidence="3" key="1">
    <citation type="submission" date="2023-07" db="EMBL/GenBank/DDBJ databases">
        <title>30 novel species of actinomycetes from the DSMZ collection.</title>
        <authorList>
            <person name="Nouioui I."/>
        </authorList>
    </citation>
    <scope>NUCLEOTIDE SEQUENCE [LARGE SCALE GENOMIC DNA]</scope>
    <source>
        <strain evidence="3">DSM 45834</strain>
    </source>
</reference>
<keyword evidence="3" id="KW-1185">Reference proteome</keyword>
<dbReference type="EMBL" id="JAVREJ010000038">
    <property type="protein sequence ID" value="MDT0353625.1"/>
    <property type="molecule type" value="Genomic_DNA"/>
</dbReference>
<gene>
    <name evidence="2" type="ORF">RM445_29465</name>
</gene>
<evidence type="ECO:0000313" key="2">
    <source>
        <dbReference type="EMBL" id="MDT0353625.1"/>
    </source>
</evidence>
<sequence>MTGDRPAQSAARELAERCRRESTRLLALLGPAGSLLARRLVDLDHDRQPLEHWWPRLAADPLYWRCLVAPEPMLSATAQVAMACLLITRGLDRRGGLLVQLARPYVDDHTTKVLGRLLATVSASWRELDADLAPGLAAHDRGDYAAALRVYDEVLQSWPNHPWPWHEKALTACDEQPAAQRSRHPAVRAALLRDPFYVNTLAMTEPMLAARVRADIEPIMERGEISEASLTRFGATAMRIDHWSAAHVRVLMRHIGVPFDEVLLNVSLTELGVGESYDDVAALTGIGLDPATTTDETAVTALVEQGLLLHRSGNTAEAGEVGRTILDQQTERTDRRYLAAAHGMVAAALIDRHDYVSAVRHLQQACDDHDASPGSSPTERVSARINLGQTHELLGDHIAARAQLQTALEMLRVEHDPDPLILARLYLSLAKAEAYLGRSVQAFRLLGGAQHLLDGAESEEAARLQNAVDECEATLHHLIGDEDGRVAALRAALDRHRAANGAEHPGSYSIENNLALALDDEHRAEARALLESSLRKRVQLFGESSPAVAVAYNNMAMAAYEDDDTERAAEWYERCLAIRRRFLRPTDADLLDSVAGLAACRAKLGDLAAATRLVLEVVRTDFQVASAAAGASHADLRIVTRKRRWVLDLLVTLALRHGGEAGAPNRAAVVSALVNTKTVATGVIAARPRSGRRSRSDLRAVASLCAALATRGPRGQPVDEHRERLEQVSDKLDELLAAADGGWDDRLPYIDVVAQLRADLPLTAAFVDLSTFRPTTGAPAVTDAVHLGTVISRDGVEAMIELAPVAEIEDLVRNFREEMRRFSFRDDTKVDDESAQRVTEIGRTLYRLLFAPLEPILARYTHLVLSLDGPMAQFPAACLVDADGKFGVERWMFTYLSSVHDLHTLAPPSDGSGVVVFADPAFGSAPAPEPATGVAPLAEALTTAWNALPGTRRELRAIARAVGTERLRAHTGDDASKTNLLRVDRPRVLHLATHAFYVESPTILVTTFGDDDTPLRIGTSSMLRTGIVLAGANERRRLRDASPDDGIVTALELGALLDLSGTELVVLSGCETAIGDGGYGDSVHGVRHACHTAGAQAVIAGLWPVTDAGAALLMSLLYTRLAATASAGEALHEATLEMLRRSRAAGRSSHPHGWAAFVVSGGVRAVLRPAL</sequence>
<dbReference type="SUPFAM" id="SSF48452">
    <property type="entry name" value="TPR-like"/>
    <property type="match status" value="2"/>
</dbReference>
<dbReference type="PANTHER" id="PTHR10098">
    <property type="entry name" value="RAPSYN-RELATED"/>
    <property type="match status" value="1"/>
</dbReference>
<name>A0ABU2NI34_9PSEU</name>
<comment type="caution">
    <text evidence="2">The sequence shown here is derived from an EMBL/GenBank/DDBJ whole genome shotgun (WGS) entry which is preliminary data.</text>
</comment>
<protein>
    <submittedName>
        <fullName evidence="2">CHAT domain-containing tetratricopeptide repeat protein</fullName>
    </submittedName>
</protein>
<evidence type="ECO:0000259" key="1">
    <source>
        <dbReference type="Pfam" id="PF12770"/>
    </source>
</evidence>
<dbReference type="InterPro" id="IPR019734">
    <property type="entry name" value="TPR_rpt"/>
</dbReference>
<feature type="domain" description="CHAT" evidence="1">
    <location>
        <begin position="840"/>
        <end position="1161"/>
    </location>
</feature>
<dbReference type="Gene3D" id="1.25.40.10">
    <property type="entry name" value="Tetratricopeptide repeat domain"/>
    <property type="match status" value="2"/>
</dbReference>
<dbReference type="Pfam" id="PF12770">
    <property type="entry name" value="CHAT"/>
    <property type="match status" value="1"/>
</dbReference>
<dbReference type="InterPro" id="IPR024983">
    <property type="entry name" value="CHAT_dom"/>
</dbReference>
<dbReference type="InterPro" id="IPR011990">
    <property type="entry name" value="TPR-like_helical_dom_sf"/>
</dbReference>
<dbReference type="Proteomes" id="UP001183202">
    <property type="component" value="Unassembled WGS sequence"/>
</dbReference>
<accession>A0ABU2NI34</accession>
<dbReference type="SMART" id="SM00028">
    <property type="entry name" value="TPR"/>
    <property type="match status" value="3"/>
</dbReference>
<organism evidence="2 3">
    <name type="scientific">Pseudonocardia charpentierae</name>
    <dbReference type="NCBI Taxonomy" id="3075545"/>
    <lineage>
        <taxon>Bacteria</taxon>
        <taxon>Bacillati</taxon>
        <taxon>Actinomycetota</taxon>
        <taxon>Actinomycetes</taxon>
        <taxon>Pseudonocardiales</taxon>
        <taxon>Pseudonocardiaceae</taxon>
        <taxon>Pseudonocardia</taxon>
    </lineage>
</organism>
<dbReference type="PANTHER" id="PTHR10098:SF108">
    <property type="entry name" value="TETRATRICOPEPTIDE REPEAT PROTEIN 28"/>
    <property type="match status" value="1"/>
</dbReference>
<dbReference type="Pfam" id="PF13424">
    <property type="entry name" value="TPR_12"/>
    <property type="match status" value="1"/>
</dbReference>